<sequence>MSPNTAMNFGGDDPDGAFLMTKAFSQDEADDIIGEDAILSESPRTVADMNAFLCSRVSTVLPSPPLTEQYEEGMIDVKRCPRQRRIRSGSICGPPSGGGDGLKSYKLAYRIYRPELLRSMERAPILALHGGPSLPSQYLHPIAEYFPDRSVIFYDQLGCGKSCSPTDVGLYSLSKSIDDLEALLLALKMNRFHLLGHSFGGVLAFEYCKKIAERAGREDLGWRDDPEVLSLTLSNSFTCAKLCDAERERLLGPIASHSEGDEEGIDDEFWRLHQCRLPAVPPILEDALQNWGVPWHERASSPLSSYAATAPSRWASDLPPALILRGEHDFVTPSCIRGWRESVWNHQDVAEVTLEGCAHYCHLEDKTSFGHLVAGFCKERDH</sequence>
<comment type="similarity">
    <text evidence="1">Belongs to the peptidase S33 family.</text>
</comment>
<dbReference type="InterPro" id="IPR050266">
    <property type="entry name" value="AB_hydrolase_sf"/>
</dbReference>
<feature type="domain" description="AB hydrolase-1" evidence="3">
    <location>
        <begin position="125"/>
        <end position="364"/>
    </location>
</feature>
<gene>
    <name evidence="4" type="ORF">OAUR00152_LOCUS2477</name>
</gene>
<accession>A0A7S4HPU6</accession>
<dbReference type="AlphaFoldDB" id="A0A7S4HPU6"/>
<keyword evidence="2" id="KW-0378">Hydrolase</keyword>
<dbReference type="PANTHER" id="PTHR43798:SF33">
    <property type="entry name" value="HYDROLASE, PUTATIVE (AFU_ORTHOLOGUE AFUA_2G14860)-RELATED"/>
    <property type="match status" value="1"/>
</dbReference>
<dbReference type="GO" id="GO:0006508">
    <property type="term" value="P:proteolysis"/>
    <property type="evidence" value="ECO:0007669"/>
    <property type="project" value="InterPro"/>
</dbReference>
<reference evidence="4" key="1">
    <citation type="submission" date="2021-01" db="EMBL/GenBank/DDBJ databases">
        <authorList>
            <person name="Corre E."/>
            <person name="Pelletier E."/>
            <person name="Niang G."/>
            <person name="Scheremetjew M."/>
            <person name="Finn R."/>
            <person name="Kale V."/>
            <person name="Holt S."/>
            <person name="Cochrane G."/>
            <person name="Meng A."/>
            <person name="Brown T."/>
            <person name="Cohen L."/>
        </authorList>
    </citation>
    <scope>NUCLEOTIDE SEQUENCE</scope>
    <source>
        <strain evidence="4">Isolate 1302-5</strain>
    </source>
</reference>
<dbReference type="GO" id="GO:0016020">
    <property type="term" value="C:membrane"/>
    <property type="evidence" value="ECO:0007669"/>
    <property type="project" value="TreeGrafter"/>
</dbReference>
<dbReference type="SUPFAM" id="SSF53474">
    <property type="entry name" value="alpha/beta-Hydrolases"/>
    <property type="match status" value="1"/>
</dbReference>
<dbReference type="PRINTS" id="PR00793">
    <property type="entry name" value="PROAMNOPTASE"/>
</dbReference>
<protein>
    <recommendedName>
        <fullName evidence="3">AB hydrolase-1 domain-containing protein</fullName>
    </recommendedName>
</protein>
<evidence type="ECO:0000259" key="3">
    <source>
        <dbReference type="Pfam" id="PF12697"/>
    </source>
</evidence>
<dbReference type="InterPro" id="IPR029058">
    <property type="entry name" value="AB_hydrolase_fold"/>
</dbReference>
<organism evidence="4">
    <name type="scientific">Odontella aurita</name>
    <dbReference type="NCBI Taxonomy" id="265563"/>
    <lineage>
        <taxon>Eukaryota</taxon>
        <taxon>Sar</taxon>
        <taxon>Stramenopiles</taxon>
        <taxon>Ochrophyta</taxon>
        <taxon>Bacillariophyta</taxon>
        <taxon>Mediophyceae</taxon>
        <taxon>Biddulphiophycidae</taxon>
        <taxon>Eupodiscales</taxon>
        <taxon>Odontellaceae</taxon>
        <taxon>Odontella</taxon>
    </lineage>
</organism>
<dbReference type="EMBL" id="HBKQ01003587">
    <property type="protein sequence ID" value="CAE2205509.1"/>
    <property type="molecule type" value="Transcribed_RNA"/>
</dbReference>
<dbReference type="InterPro" id="IPR000073">
    <property type="entry name" value="AB_hydrolase_1"/>
</dbReference>
<evidence type="ECO:0000256" key="1">
    <source>
        <dbReference type="ARBA" id="ARBA00010088"/>
    </source>
</evidence>
<name>A0A7S4HPU6_9STRA</name>
<dbReference type="PANTHER" id="PTHR43798">
    <property type="entry name" value="MONOACYLGLYCEROL LIPASE"/>
    <property type="match status" value="1"/>
</dbReference>
<evidence type="ECO:0000313" key="4">
    <source>
        <dbReference type="EMBL" id="CAE2205509.1"/>
    </source>
</evidence>
<proteinExistence type="inferred from homology"/>
<dbReference type="Gene3D" id="3.40.50.1820">
    <property type="entry name" value="alpha/beta hydrolase"/>
    <property type="match status" value="1"/>
</dbReference>
<dbReference type="PRINTS" id="PR00111">
    <property type="entry name" value="ABHYDROLASE"/>
</dbReference>
<dbReference type="InterPro" id="IPR002410">
    <property type="entry name" value="Peptidase_S33"/>
</dbReference>
<dbReference type="Pfam" id="PF12697">
    <property type="entry name" value="Abhydrolase_6"/>
    <property type="match status" value="1"/>
</dbReference>
<dbReference type="GO" id="GO:0008233">
    <property type="term" value="F:peptidase activity"/>
    <property type="evidence" value="ECO:0007669"/>
    <property type="project" value="InterPro"/>
</dbReference>
<evidence type="ECO:0000256" key="2">
    <source>
        <dbReference type="ARBA" id="ARBA00022801"/>
    </source>
</evidence>